<dbReference type="NCBIfam" id="TIGR02532">
    <property type="entry name" value="IV_pilin_GFxxxE"/>
    <property type="match status" value="1"/>
</dbReference>
<keyword evidence="1" id="KW-0488">Methylation</keyword>
<sequence>MILFPRIFFNYKIMYQTKSKLNLQAFTLVELIVVIVILAILATIAFLSFSSQSGSARDSTRLSDISSIKKWMEMYNVNSWLYPTPDKPTSFTYSGWTIWNQWTLWDSAYKLIQKTLSKKVKDPLKDSEYDYSLAANKREYQVAWNFENPTSFEKTYNPFESDFLISHLSILNSPDANALGWTWTNVYISWNYNWVLLKVFTGSTYYFVPTPTLFWINPTSQQTIIYDNAFWSGKDLLPWINNVAIFDSSKVYSTTWAKLTDDDITNLMITVKAAYSTWNVTTPAVQAIVNASWAELINIWNWLIKNSLWGWTSVGWNNSWDWELDGYTSLLLHWDNVSAITNFIDSSSSAKTITANGNAIQKSWIGYFNWAGWNHISIPDSPDFDFSGSNWTIDLWLYPTNLSAYPWFISQLNNTDNNWCAYIHTNGAIAVWVSWVNEIVSAAWKIVNNKWQHVAIVKNWTTTTIYVDWKNVASWTASVWTNSTYPLLIGGFLSAWANQYFGWYIDEVRISNIARWSANFDTNLPIWPYVNDENTKLLLHFDWIWANYTDSSSFNKPITPYWTVSQTWPKIGNWSIYLDWSSSFLNVPASNDFAFWTGNFTIDAWVRPDLTRNHNSIFWNSSWTSPNTCMSYIRSTWTIELYCYNSSWVTPIVTTSAWVVTNWVWTHIAYARNWNNITIYVDGISRWSWTYMTAFWTNSFNVWFDWSSTYYWWFIDEFRVSKWIDRSNWTSFPVPTNAY</sequence>
<protein>
    <submittedName>
        <fullName evidence="3">Structural protein</fullName>
    </submittedName>
</protein>
<dbReference type="EMBL" id="AMFJ01000166">
    <property type="protein sequence ID" value="EKE29474.1"/>
    <property type="molecule type" value="Genomic_DNA"/>
</dbReference>
<name>K2GGD6_9BACT</name>
<comment type="caution">
    <text evidence="3">The sequence shown here is derived from an EMBL/GenBank/DDBJ whole genome shotgun (WGS) entry which is preliminary data.</text>
</comment>
<dbReference type="Pfam" id="PF13385">
    <property type="entry name" value="Laminin_G_3"/>
    <property type="match status" value="1"/>
</dbReference>
<dbReference type="Gene3D" id="3.30.700.10">
    <property type="entry name" value="Glycoprotein, Type 4 Pilin"/>
    <property type="match status" value="1"/>
</dbReference>
<keyword evidence="2" id="KW-0812">Transmembrane</keyword>
<dbReference type="SUPFAM" id="SSF54523">
    <property type="entry name" value="Pili subunits"/>
    <property type="match status" value="1"/>
</dbReference>
<evidence type="ECO:0000256" key="2">
    <source>
        <dbReference type="SAM" id="Phobius"/>
    </source>
</evidence>
<dbReference type="Gene3D" id="2.60.120.200">
    <property type="match status" value="2"/>
</dbReference>
<dbReference type="Pfam" id="PF07963">
    <property type="entry name" value="N_methyl"/>
    <property type="match status" value="1"/>
</dbReference>
<dbReference type="AlphaFoldDB" id="K2GGD6"/>
<dbReference type="GO" id="GO:0015627">
    <property type="term" value="C:type II protein secretion system complex"/>
    <property type="evidence" value="ECO:0007669"/>
    <property type="project" value="InterPro"/>
</dbReference>
<reference evidence="3" key="1">
    <citation type="journal article" date="2012" name="Science">
        <title>Fermentation, hydrogen, and sulfur metabolism in multiple uncultivated bacterial phyla.</title>
        <authorList>
            <person name="Wrighton K.C."/>
            <person name="Thomas B.C."/>
            <person name="Sharon I."/>
            <person name="Miller C.S."/>
            <person name="Castelle C.J."/>
            <person name="VerBerkmoes N.C."/>
            <person name="Wilkins M.J."/>
            <person name="Hettich R.L."/>
            <person name="Lipton M.S."/>
            <person name="Williams K.H."/>
            <person name="Long P.E."/>
            <person name="Banfield J.F."/>
        </authorList>
    </citation>
    <scope>NUCLEOTIDE SEQUENCE [LARGE SCALE GENOMIC DNA]</scope>
</reference>
<accession>K2GGD6</accession>
<organism evidence="3">
    <name type="scientific">uncultured bacterium</name>
    <name type="common">gcode 4</name>
    <dbReference type="NCBI Taxonomy" id="1234023"/>
    <lineage>
        <taxon>Bacteria</taxon>
        <taxon>environmental samples</taxon>
    </lineage>
</organism>
<gene>
    <name evidence="3" type="ORF">ACD_2C00166G0002</name>
</gene>
<dbReference type="InterPro" id="IPR000983">
    <property type="entry name" value="Bac_GSPG_pilin"/>
</dbReference>
<keyword evidence="2" id="KW-0472">Membrane</keyword>
<dbReference type="InterPro" id="IPR012902">
    <property type="entry name" value="N_methyl_site"/>
</dbReference>
<dbReference type="InterPro" id="IPR045584">
    <property type="entry name" value="Pilin-like"/>
</dbReference>
<keyword evidence="2" id="KW-1133">Transmembrane helix</keyword>
<proteinExistence type="predicted"/>
<evidence type="ECO:0000313" key="3">
    <source>
        <dbReference type="EMBL" id="EKE29474.1"/>
    </source>
</evidence>
<evidence type="ECO:0000256" key="1">
    <source>
        <dbReference type="ARBA" id="ARBA00022481"/>
    </source>
</evidence>
<dbReference type="GO" id="GO:0015628">
    <property type="term" value="P:protein secretion by the type II secretion system"/>
    <property type="evidence" value="ECO:0007669"/>
    <property type="project" value="InterPro"/>
</dbReference>
<feature type="transmembrane region" description="Helical" evidence="2">
    <location>
        <begin position="21"/>
        <end position="49"/>
    </location>
</feature>
<dbReference type="SUPFAM" id="SSF49899">
    <property type="entry name" value="Concanavalin A-like lectins/glucanases"/>
    <property type="match status" value="2"/>
</dbReference>
<dbReference type="InterPro" id="IPR013320">
    <property type="entry name" value="ConA-like_dom_sf"/>
</dbReference>
<dbReference type="PRINTS" id="PR00813">
    <property type="entry name" value="BCTERIALGSPG"/>
</dbReference>